<dbReference type="AlphaFoldDB" id="K9WMF4"/>
<dbReference type="KEGG" id="mic:Mic7113_5060"/>
<keyword evidence="1" id="KW-0472">Membrane</keyword>
<gene>
    <name evidence="2" type="ORF">Mic7113_5060</name>
</gene>
<evidence type="ECO:0000313" key="2">
    <source>
        <dbReference type="EMBL" id="AFZ20717.1"/>
    </source>
</evidence>
<dbReference type="RefSeq" id="WP_015184850.1">
    <property type="nucleotide sequence ID" value="NC_019738.1"/>
</dbReference>
<dbReference type="Proteomes" id="UP000010471">
    <property type="component" value="Chromosome"/>
</dbReference>
<protein>
    <submittedName>
        <fullName evidence="2">Type II secretory pathway, component PulJ</fullName>
    </submittedName>
</protein>
<keyword evidence="1" id="KW-1133">Transmembrane helix</keyword>
<evidence type="ECO:0000256" key="1">
    <source>
        <dbReference type="SAM" id="Phobius"/>
    </source>
</evidence>
<dbReference type="HOGENOM" id="CLU_052968_0_0_3"/>
<keyword evidence="1" id="KW-0812">Transmembrane</keyword>
<keyword evidence="3" id="KW-1185">Reference proteome</keyword>
<dbReference type="EMBL" id="CP003630">
    <property type="protein sequence ID" value="AFZ20717.1"/>
    <property type="molecule type" value="Genomic_DNA"/>
</dbReference>
<proteinExistence type="predicted"/>
<feature type="transmembrane region" description="Helical" evidence="1">
    <location>
        <begin position="30"/>
        <end position="52"/>
    </location>
</feature>
<organism evidence="2 3">
    <name type="scientific">Allocoleopsis franciscana PCC 7113</name>
    <dbReference type="NCBI Taxonomy" id="1173027"/>
    <lineage>
        <taxon>Bacteria</taxon>
        <taxon>Bacillati</taxon>
        <taxon>Cyanobacteriota</taxon>
        <taxon>Cyanophyceae</taxon>
        <taxon>Coleofasciculales</taxon>
        <taxon>Coleofasciculaceae</taxon>
        <taxon>Allocoleopsis</taxon>
        <taxon>Allocoleopsis franciscana</taxon>
    </lineage>
</organism>
<accession>K9WMF4</accession>
<dbReference type="OrthoDB" id="461075at2"/>
<dbReference type="eggNOG" id="COG4966">
    <property type="taxonomic scope" value="Bacteria"/>
</dbReference>
<name>K9WMF4_9CYAN</name>
<evidence type="ECO:0000313" key="3">
    <source>
        <dbReference type="Proteomes" id="UP000010471"/>
    </source>
</evidence>
<sequence length="337" mass="37006">MVKLLQLLLTYKFRTTQPAQKNGGFTLIELLVGIILAFLVIIPLLGFMVNLLQTDRQEQAKANSEQELQAAADYIARDVEQAIHIYDGYGLSKIQSQLPPHPDANSTPVLAFWKRQIIQDVIDTPKGNDDAFVYSLVVYYLTKSAGVTGCVQEPWSCTARISRIQLNDAVKVKDPTNANTVNIIKAADPGFVLFNPESVPNSEEDSMNAWPYGSTPSYNLTQTPPQVLIDYIDQTPLPANTPWCPSIPRTRLDLPADYVLTTAAQVPVTPASAGFLACVDVENTSAQISIRGNSLARIQPKTPNPPGYSNAQSALTYFPTVRIQVQGRGVFEINQKS</sequence>
<dbReference type="STRING" id="1173027.Mic7113_5060"/>
<dbReference type="NCBIfam" id="NF038304">
    <property type="entry name" value="EPS_HpsC"/>
    <property type="match status" value="1"/>
</dbReference>
<reference evidence="2 3" key="1">
    <citation type="submission" date="2012-06" db="EMBL/GenBank/DDBJ databases">
        <title>Finished chromosome of genome of Microcoleus sp. PCC 7113.</title>
        <authorList>
            <consortium name="US DOE Joint Genome Institute"/>
            <person name="Gugger M."/>
            <person name="Coursin T."/>
            <person name="Rippka R."/>
            <person name="Tandeau De Marsac N."/>
            <person name="Huntemann M."/>
            <person name="Wei C.-L."/>
            <person name="Han J."/>
            <person name="Detter J.C."/>
            <person name="Han C."/>
            <person name="Tapia R."/>
            <person name="Chen A."/>
            <person name="Kyrpides N."/>
            <person name="Mavromatis K."/>
            <person name="Markowitz V."/>
            <person name="Szeto E."/>
            <person name="Ivanova N."/>
            <person name="Pagani I."/>
            <person name="Pati A."/>
            <person name="Goodwin L."/>
            <person name="Nordberg H.P."/>
            <person name="Cantor M.N."/>
            <person name="Hua S.X."/>
            <person name="Woyke T."/>
            <person name="Kerfeld C.A."/>
        </authorList>
    </citation>
    <scope>NUCLEOTIDE SEQUENCE [LARGE SCALE GENOMIC DNA]</scope>
    <source>
        <strain evidence="2 3">PCC 7113</strain>
    </source>
</reference>